<proteinExistence type="predicted"/>
<dbReference type="GO" id="GO:0043812">
    <property type="term" value="F:phosphatidylinositol-4-phosphate phosphatase activity"/>
    <property type="evidence" value="ECO:0007669"/>
    <property type="project" value="TreeGrafter"/>
</dbReference>
<keyword evidence="3" id="KW-1185">Reference proteome</keyword>
<dbReference type="GO" id="GO:0005783">
    <property type="term" value="C:endoplasmic reticulum"/>
    <property type="evidence" value="ECO:0007669"/>
    <property type="project" value="TreeGrafter"/>
</dbReference>
<dbReference type="GO" id="GO:0046856">
    <property type="term" value="P:phosphatidylinositol dephosphorylation"/>
    <property type="evidence" value="ECO:0007669"/>
    <property type="project" value="TreeGrafter"/>
</dbReference>
<gene>
    <name evidence="2" type="ORF">NDN08_002949</name>
</gene>
<dbReference type="Proteomes" id="UP001157974">
    <property type="component" value="Unassembled WGS sequence"/>
</dbReference>
<evidence type="ECO:0000259" key="1">
    <source>
        <dbReference type="PROSITE" id="PS50275"/>
    </source>
</evidence>
<dbReference type="PROSITE" id="PS50275">
    <property type="entry name" value="SAC"/>
    <property type="match status" value="1"/>
</dbReference>
<feature type="domain" description="SAC" evidence="1">
    <location>
        <begin position="120"/>
        <end position="439"/>
    </location>
</feature>
<dbReference type="EMBL" id="JAMWBK010000003">
    <property type="protein sequence ID" value="KAJ8906456.1"/>
    <property type="molecule type" value="Genomic_DNA"/>
</dbReference>
<accession>A0AAV8UV50</accession>
<name>A0AAV8UV50_9RHOD</name>
<protein>
    <recommendedName>
        <fullName evidence="1">SAC domain-containing protein</fullName>
    </recommendedName>
</protein>
<sequence>MARPSRKLELSILRDRVEMIDVDDGRGVVFPFPLEENAGVAARAVPPGRLRQNEGGLTIYASAFLGVVDMFSCPVLLTAADVAVAGETPHTRLFKVKKVSLVRLSSAEPSDKDKAFAEVLLGILESGGLFFSYEIDAFMSCQQAAEQGPNADDYFWWSKNLVRGLPPPCTDMAVKLSYGFVGTSRMCTVEGREFFLTVVSRRARKRPGTRYLTRGADFHGEVANFAETEQIVWDPKQPEQFTSFRIIRGSIPIFWRQSNGIAKPEPELDLNTFSSRVAFTSHFKRLASTYGEVLAISLVNLHGSESRLAIGFEDHMSLDAGLCEPPPRLIAFDFHAKTKDGRYEQGLEELKDMLREDLRRQQVFSKAAGTRQVGVFRVNCVDCLDRTGVVQGMISRTMLVLQVYMVCGSAQTGLVEESEFAFKRIWADNADSISKQYSGTGALKTDFTRTGKRSTRGMLEDGVKSVMRIYFKNFVDGGRQDCLDALCGYGQALNLPVQRSNGHGFMKDVSRITPGGEKHSVLVELQNESLVVSNSQSILYEYPRIGLVSWERINSSGSPRLRLIYRTREDATPATTPLLLQFPSNGGGLREKFARSLISWSQPGVAPLFGATYRVRMMATSKDQLQLPDDLGETDVLCTALWKNKDVDSRLTPVPTGFEQHDFILVHSTSYISVLARKKVIPVISNVQEASNGQASALSLNISGVEVCFIFTKLAKPTDLPLALRGLKIGRSGYDISAQFDYIYIGGLVPGADWPDSAFRSMGNGYLSKTTRKGFFILRGCLADLPYTTDDKQEVSSTDEQTSVLFEENIQGRPAPSIPMQDVVRCTVRIRGLECEGVSHPPSVDSNVPLRTYVKIDSDYAKSPGRTRTVDRATSSPRWDMETLEVGLVESSRKEMDDCILLGQLVLSAPILGDSTCGYFSLRLSQKGKFETQILRASKGVGKIRGVLDTEFEAVDPALAGLPLSEGVTMSKRGNSSSKRVSNLFGKMSTYIAGQSSSDPFSRSVTRALSQPRTDSQLEEATQRLALEGPEKDDYPADLLGI</sequence>
<dbReference type="AlphaFoldDB" id="A0AAV8UV50"/>
<organism evidence="2 3">
    <name type="scientific">Rhodosorus marinus</name>
    <dbReference type="NCBI Taxonomy" id="101924"/>
    <lineage>
        <taxon>Eukaryota</taxon>
        <taxon>Rhodophyta</taxon>
        <taxon>Stylonematophyceae</taxon>
        <taxon>Stylonematales</taxon>
        <taxon>Stylonemataceae</taxon>
        <taxon>Rhodosorus</taxon>
    </lineage>
</organism>
<evidence type="ECO:0000313" key="2">
    <source>
        <dbReference type="EMBL" id="KAJ8906456.1"/>
    </source>
</evidence>
<dbReference type="Pfam" id="PF02383">
    <property type="entry name" value="Syja_N"/>
    <property type="match status" value="1"/>
</dbReference>
<dbReference type="PANTHER" id="PTHR45662">
    <property type="entry name" value="PHOSPHATIDYLINOSITIDE PHOSPHATASE SAC1"/>
    <property type="match status" value="1"/>
</dbReference>
<comment type="caution">
    <text evidence="2">The sequence shown here is derived from an EMBL/GenBank/DDBJ whole genome shotgun (WGS) entry which is preliminary data.</text>
</comment>
<dbReference type="PANTHER" id="PTHR45662:SF2">
    <property type="entry name" value="PHOSPHATIDYLINOSITOL-3-PHOSPHATASE SAC1"/>
    <property type="match status" value="1"/>
</dbReference>
<evidence type="ECO:0000313" key="3">
    <source>
        <dbReference type="Proteomes" id="UP001157974"/>
    </source>
</evidence>
<dbReference type="InterPro" id="IPR002013">
    <property type="entry name" value="SAC_dom"/>
</dbReference>
<reference evidence="2 3" key="1">
    <citation type="journal article" date="2023" name="Nat. Commun.">
        <title>Origin of minicircular mitochondrial genomes in red algae.</title>
        <authorList>
            <person name="Lee Y."/>
            <person name="Cho C.H."/>
            <person name="Lee Y.M."/>
            <person name="Park S.I."/>
            <person name="Yang J.H."/>
            <person name="West J.A."/>
            <person name="Bhattacharya D."/>
            <person name="Yoon H.S."/>
        </authorList>
    </citation>
    <scope>NUCLEOTIDE SEQUENCE [LARGE SCALE GENOMIC DNA]</scope>
    <source>
        <strain evidence="2 3">CCMP1338</strain>
        <tissue evidence="2">Whole cell</tissue>
    </source>
</reference>